<keyword evidence="8" id="KW-0325">Glycoprotein</keyword>
<comment type="cofactor">
    <cofactor evidence="1">
        <name>Ca(2+)</name>
        <dbReference type="ChEBI" id="CHEBI:29108"/>
    </cofactor>
</comment>
<dbReference type="UniPathway" id="UPA00378"/>
<sequence length="1491" mass="175424">MPPFVNLFLETVAAQNESLFFPLLDIISKEKHMILSKLNFDNYNYLRNLVYDYKIMRDNISLSILDYALALHSSAPKIQAYYNYYNDVVVSEMISRNFTSECKNWILFNGRQYCDIDKFLESKDIKGENFKPVTLLSFDHIFDNNKNGDSPLAILYADLSSNNYITYHSFLYEKAKLGDLKYVFRYKPEDFNSNDSLYLSGYGVEASLKKTDYLVMDDRKIIEDVHEKMPSQSYSSEVNSSFFFSNIQDNEIKSLTNTELKELGFSITQFVMESKTPLETLNYILQDFPKYASYLSTIKINKKTLKKLTLNYKYLNPGETVFSINGLKIKLDKINGFSLLKYLRKEYDLISSLQNLGLSLEKAKSLITDKAISELFNMFLNIRFDFRDSYDDGNVILWLNDIENDPTYMHFSQDIYQYLDELPNGELHMIRRNLHHVIIPLDFSKKFDMIFFRDIFFFIQRLFPIRFGILPVWQDPKDIFLVKIFYHLFSTYGINSAIEYILYLDPDSRHNETILSRNYNFILFKYEQDIEIEDLDINNIIKSKKIEQYILKTKEWSLRLGIENDDFLIVNGKFLEKKQVYICTRFLFFLFTTKLVLTIQIVEKSLNNNVNILDYLLEDAVYRRDSYVHPMGKIIKSLKLNDYIFNQQNIRFSSINENLNTELSFWLIADFDTKKGLEFAKFALEYMIEHPYTSLRFLHNPKLSNKNNFDYFSSFLFLLSEKNIDVTESVLNYIQKLLNSYDSDGIINREIEYPYFILNIYNSTELLLNSVKAKLYWEKMKDQLDKLEFSPGEFGLLANGHVIGPFPESYDSLFDSFKLLGDFHNFSIISQLKTITERLDIKNSRCKMFFPVLFSILLSHIVFEKYDFTYFSQFGRDKIYTLTQKLTPSFTSGNQRNSAFEVKVVLDPLNEISQKLVPVLKVLEQMEGVYIEVYLNPLQKISKLSINRFYRYVLQSSLKFNIDGDLIYPSAIFERLPISHLYTIDYDFPGSWIVTQKRSIYDLDNLLLSDLFSKKIKEVVVIYELKYILIEGHAEEIGLKTPSGIQLALKTKNNIFITDTIVMSNFGYFQFKANPGVFKIDIITKESNDILKILKISDKLGSNNFKKEIILESFEGLTIFPTFIRYSGKNRILNLEELNKFEDNDFELENTTLKFMQSKHSSGSTFDIPVQKFHAEINIFSIASGHLYERFLYIMILSVLKHTKHTVKVWFIENFLSSSFKNFLPYVANEFGFQYELITYRWPYWLRSQKEKQRQIWGYKILFLDVLFPLELDNIIFVDADQIVRTDLKELVDMDLQGAPYGYTPMCDSRKEMEDYRFWKKGYWKSHLKGKPYHISALYVVDLKKFREIGAGDILRQHYQALSQDPESLSNLDQDLPNNLQDLLPIFSLPQNWLWCKTWCSDESLKDAKTIDLCNNPMTKESKLERARNQVPEWNEYDKIVANLIARILEQRNNEASESSVDNIAISVDVMENIQFNSGEENKKKSIHDEF</sequence>
<dbReference type="InterPro" id="IPR009448">
    <property type="entry name" value="UDP-g_GGtrans"/>
</dbReference>
<keyword evidence="7" id="KW-0256">Endoplasmic reticulum</keyword>
<dbReference type="Pfam" id="PF18401">
    <property type="entry name" value="Thioredoxin_13"/>
    <property type="match status" value="1"/>
</dbReference>
<dbReference type="CDD" id="cd06432">
    <property type="entry name" value="GT8_HUGT1_C_like"/>
    <property type="match status" value="1"/>
</dbReference>
<dbReference type="GO" id="GO:0003980">
    <property type="term" value="F:UDP-glucose:glycoprotein glucosyltransferase activity"/>
    <property type="evidence" value="ECO:0007669"/>
    <property type="project" value="InterPro"/>
</dbReference>
<feature type="domain" description="UDP-glucose:glycoprotein glucosyltransferase thioredoxin-like" evidence="12">
    <location>
        <begin position="659"/>
        <end position="852"/>
    </location>
</feature>
<feature type="domain" description="UGGT thioredoxin-like" evidence="10">
    <location>
        <begin position="250"/>
        <end position="374"/>
    </location>
</feature>
<dbReference type="Pfam" id="PF18403">
    <property type="entry name" value="Thioredoxin_15"/>
    <property type="match status" value="1"/>
</dbReference>
<evidence type="ECO:0000256" key="3">
    <source>
        <dbReference type="ARBA" id="ARBA00004922"/>
    </source>
</evidence>
<dbReference type="InterPro" id="IPR040692">
    <property type="entry name" value="UGGT_TRXL_3"/>
</dbReference>
<evidence type="ECO:0000259" key="11">
    <source>
        <dbReference type="Pfam" id="PF18402"/>
    </source>
</evidence>
<evidence type="ECO:0000259" key="9">
    <source>
        <dbReference type="Pfam" id="PF18400"/>
    </source>
</evidence>
<dbReference type="EMBL" id="LFWA01000010">
    <property type="protein sequence ID" value="KTW29079.1"/>
    <property type="molecule type" value="Genomic_DNA"/>
</dbReference>
<dbReference type="Pfam" id="PF06427">
    <property type="entry name" value="UDP-g_GGTase"/>
    <property type="match status" value="1"/>
</dbReference>
<dbReference type="OrthoDB" id="27683at2759"/>
<evidence type="ECO:0000259" key="12">
    <source>
        <dbReference type="Pfam" id="PF18403"/>
    </source>
</evidence>
<dbReference type="PANTHER" id="PTHR11226:SF0">
    <property type="entry name" value="UDP-GLUCOSE:GLYCOPROTEIN GLUCOSYLTRANSFERASE"/>
    <property type="match status" value="1"/>
</dbReference>
<keyword evidence="6" id="KW-0732">Signal</keyword>
<evidence type="ECO:0000259" key="10">
    <source>
        <dbReference type="Pfam" id="PF18401"/>
    </source>
</evidence>
<comment type="pathway">
    <text evidence="3">Protein modification; protein glycosylation.</text>
</comment>
<dbReference type="GO" id="GO:0005788">
    <property type="term" value="C:endoplasmic reticulum lumen"/>
    <property type="evidence" value="ECO:0007669"/>
    <property type="project" value="UniProtKB-SubCell"/>
</dbReference>
<dbReference type="GO" id="GO:0051082">
    <property type="term" value="F:unfolded protein binding"/>
    <property type="evidence" value="ECO:0007669"/>
    <property type="project" value="TreeGrafter"/>
</dbReference>
<dbReference type="Proteomes" id="UP000053447">
    <property type="component" value="Unassembled WGS sequence"/>
</dbReference>
<comment type="caution">
    <text evidence="14">The sequence shown here is derived from an EMBL/GenBank/DDBJ whole genome shotgun (WGS) entry which is preliminary data.</text>
</comment>
<dbReference type="Pfam" id="PF18402">
    <property type="entry name" value="Thioredoxin_14"/>
    <property type="match status" value="1"/>
</dbReference>
<evidence type="ECO:0000259" key="13">
    <source>
        <dbReference type="Pfam" id="PF18404"/>
    </source>
</evidence>
<feature type="domain" description="Glucosyltransferase 24 catalytic" evidence="13">
    <location>
        <begin position="1177"/>
        <end position="1443"/>
    </location>
</feature>
<dbReference type="RefSeq" id="XP_018229188.1">
    <property type="nucleotide sequence ID" value="XM_018374616.1"/>
</dbReference>
<dbReference type="Gene3D" id="3.90.550.10">
    <property type="entry name" value="Spore Coat Polysaccharide Biosynthesis Protein SpsA, Chain A"/>
    <property type="match status" value="1"/>
</dbReference>
<organism evidence="14 15">
    <name type="scientific">Pneumocystis jirovecii (strain RU7)</name>
    <name type="common">Human pneumocystis pneumonia agent</name>
    <dbReference type="NCBI Taxonomy" id="1408657"/>
    <lineage>
        <taxon>Eukaryota</taxon>
        <taxon>Fungi</taxon>
        <taxon>Dikarya</taxon>
        <taxon>Ascomycota</taxon>
        <taxon>Taphrinomycotina</taxon>
        <taxon>Pneumocystomycetes</taxon>
        <taxon>Pneumocystaceae</taxon>
        <taxon>Pneumocystis</taxon>
    </lineage>
</organism>
<evidence type="ECO:0000256" key="7">
    <source>
        <dbReference type="ARBA" id="ARBA00022824"/>
    </source>
</evidence>
<dbReference type="InterPro" id="IPR029044">
    <property type="entry name" value="Nucleotide-diphossugar_trans"/>
</dbReference>
<reference evidence="15" key="1">
    <citation type="journal article" date="2016" name="Nat. Commun.">
        <title>Genome analysis of three Pneumocystis species reveals adaptation mechanisms to life exclusively in mammalian hosts.</title>
        <authorList>
            <person name="Ma L."/>
            <person name="Chen Z."/>
            <person name="Huang D.W."/>
            <person name="Kutty G."/>
            <person name="Ishihara M."/>
            <person name="Wang H."/>
            <person name="Abouelleil A."/>
            <person name="Bishop L."/>
            <person name="Davey E."/>
            <person name="Deng R."/>
            <person name="Deng X."/>
            <person name="Fan L."/>
            <person name="Fantoni G."/>
            <person name="Fitzgerald M."/>
            <person name="Gogineni E."/>
            <person name="Goldberg J.M."/>
            <person name="Handley G."/>
            <person name="Hu X."/>
            <person name="Huber C."/>
            <person name="Jiao X."/>
            <person name="Jones K."/>
            <person name="Levin J.Z."/>
            <person name="Liu Y."/>
            <person name="Macdonald P."/>
            <person name="Melnikov A."/>
            <person name="Raley C."/>
            <person name="Sassi M."/>
            <person name="Sherman B.T."/>
            <person name="Song X."/>
            <person name="Sykes S."/>
            <person name="Tran B."/>
            <person name="Walsh L."/>
            <person name="Xia Y."/>
            <person name="Yang J."/>
            <person name="Young S."/>
            <person name="Zeng Q."/>
            <person name="Zheng X."/>
            <person name="Stephens R."/>
            <person name="Nusbaum C."/>
            <person name="Birren B.W."/>
            <person name="Azadi P."/>
            <person name="Lempicki R.A."/>
            <person name="Cuomo C.A."/>
            <person name="Kovacs J.A."/>
        </authorList>
    </citation>
    <scope>NUCLEOTIDE SEQUENCE [LARGE SCALE GENOMIC DNA]</scope>
    <source>
        <strain evidence="15">RU7</strain>
    </source>
</reference>
<keyword evidence="5" id="KW-0808">Transferase</keyword>
<protein>
    <recommendedName>
        <fullName evidence="16">Glucosyltransferase 24 catalytic domain-containing protein</fullName>
    </recommendedName>
</protein>
<feature type="domain" description="UGGT thioredoxin-like" evidence="11">
    <location>
        <begin position="384"/>
        <end position="628"/>
    </location>
</feature>
<dbReference type="STRING" id="1408657.A0A0W4ZL21"/>
<evidence type="ECO:0000313" key="14">
    <source>
        <dbReference type="EMBL" id="KTW29079.1"/>
    </source>
</evidence>
<dbReference type="GO" id="GO:0018279">
    <property type="term" value="P:protein N-linked glycosylation via asparagine"/>
    <property type="evidence" value="ECO:0007669"/>
    <property type="project" value="TreeGrafter"/>
</dbReference>
<comment type="subcellular location">
    <subcellularLocation>
        <location evidence="2">Endoplasmic reticulum lumen</location>
    </subcellularLocation>
</comment>
<dbReference type="InterPro" id="IPR040693">
    <property type="entry name" value="UGGT_TRXL_1"/>
</dbReference>
<dbReference type="Pfam" id="PF18404">
    <property type="entry name" value="Glyco_transf_24"/>
    <property type="match status" value="1"/>
</dbReference>
<dbReference type="InterPro" id="IPR040525">
    <property type="entry name" value="UGGT_TRXL_4"/>
</dbReference>
<dbReference type="InterPro" id="IPR040694">
    <property type="entry name" value="UGGT_TRXL_2"/>
</dbReference>
<comment type="similarity">
    <text evidence="4">Belongs to the glycosyltransferase 8 family.</text>
</comment>
<evidence type="ECO:0008006" key="16">
    <source>
        <dbReference type="Google" id="ProtNLM"/>
    </source>
</evidence>
<feature type="domain" description="UGGT thioredoxin-like" evidence="9">
    <location>
        <begin position="2"/>
        <end position="190"/>
    </location>
</feature>
<dbReference type="VEuPathDB" id="FungiDB:T551_02353"/>
<keyword evidence="15" id="KW-1185">Reference proteome</keyword>
<dbReference type="Pfam" id="PF18400">
    <property type="entry name" value="Thioredoxin_12"/>
    <property type="match status" value="1"/>
</dbReference>
<gene>
    <name evidence="14" type="ORF">T551_02353</name>
</gene>
<dbReference type="PANTHER" id="PTHR11226">
    <property type="entry name" value="UDP-GLUCOSE GLYCOPROTEIN:GLUCOSYLTRANSFERASE"/>
    <property type="match status" value="1"/>
</dbReference>
<dbReference type="SUPFAM" id="SSF53448">
    <property type="entry name" value="Nucleotide-diphospho-sugar transferases"/>
    <property type="match status" value="1"/>
</dbReference>
<evidence type="ECO:0000256" key="8">
    <source>
        <dbReference type="ARBA" id="ARBA00023180"/>
    </source>
</evidence>
<evidence type="ECO:0000256" key="4">
    <source>
        <dbReference type="ARBA" id="ARBA00006351"/>
    </source>
</evidence>
<evidence type="ECO:0000313" key="15">
    <source>
        <dbReference type="Proteomes" id="UP000053447"/>
    </source>
</evidence>
<dbReference type="GeneID" id="28940871"/>
<dbReference type="InterPro" id="IPR040497">
    <property type="entry name" value="Glyco_transf_24"/>
</dbReference>
<evidence type="ECO:0000256" key="1">
    <source>
        <dbReference type="ARBA" id="ARBA00001913"/>
    </source>
</evidence>
<name>A0A0W4ZL21_PNEJ7</name>
<dbReference type="eggNOG" id="KOG1879">
    <property type="taxonomic scope" value="Eukaryota"/>
</dbReference>
<evidence type="ECO:0000256" key="6">
    <source>
        <dbReference type="ARBA" id="ARBA00022729"/>
    </source>
</evidence>
<evidence type="ECO:0000256" key="2">
    <source>
        <dbReference type="ARBA" id="ARBA00004319"/>
    </source>
</evidence>
<proteinExistence type="inferred from homology"/>
<dbReference type="GO" id="GO:0036503">
    <property type="term" value="P:ERAD pathway"/>
    <property type="evidence" value="ECO:0007669"/>
    <property type="project" value="TreeGrafter"/>
</dbReference>
<accession>A0A0W4ZL21</accession>
<evidence type="ECO:0000256" key="5">
    <source>
        <dbReference type="ARBA" id="ARBA00022679"/>
    </source>
</evidence>